<feature type="domain" description="ER-bound oxygenase mpaB/mpaB'/Rubber oxygenase catalytic" evidence="1">
    <location>
        <begin position="2"/>
        <end position="133"/>
    </location>
</feature>
<protein>
    <recommendedName>
        <fullName evidence="1">ER-bound oxygenase mpaB/mpaB'/Rubber oxygenase catalytic domain-containing protein</fullName>
    </recommendedName>
</protein>
<dbReference type="Proteomes" id="UP001418444">
    <property type="component" value="Unassembled WGS sequence"/>
</dbReference>
<proteinExistence type="predicted"/>
<dbReference type="Pfam" id="PF09995">
    <property type="entry name" value="MPAB_Lcp_cat"/>
    <property type="match status" value="1"/>
</dbReference>
<evidence type="ECO:0000313" key="2">
    <source>
        <dbReference type="EMBL" id="GAA3969605.1"/>
    </source>
</evidence>
<evidence type="ECO:0000259" key="1">
    <source>
        <dbReference type="Pfam" id="PF09995"/>
    </source>
</evidence>
<reference evidence="3" key="1">
    <citation type="journal article" date="2019" name="Int. J. Syst. Evol. Microbiol.">
        <title>The Global Catalogue of Microorganisms (GCM) 10K type strain sequencing project: providing services to taxonomists for standard genome sequencing and annotation.</title>
        <authorList>
            <consortium name="The Broad Institute Genomics Platform"/>
            <consortium name="The Broad Institute Genome Sequencing Center for Infectious Disease"/>
            <person name="Wu L."/>
            <person name="Ma J."/>
        </authorList>
    </citation>
    <scope>NUCLEOTIDE SEQUENCE [LARGE SCALE GENOMIC DNA]</scope>
    <source>
        <strain evidence="3">JCM 16923</strain>
    </source>
</reference>
<gene>
    <name evidence="2" type="ORF">GCM10022231_33600</name>
</gene>
<dbReference type="EMBL" id="BAAAZW010000012">
    <property type="protein sequence ID" value="GAA3969605.1"/>
    <property type="molecule type" value="Genomic_DNA"/>
</dbReference>
<dbReference type="InterPro" id="IPR018713">
    <property type="entry name" value="MPAB/Lcp_cat_dom"/>
</dbReference>
<comment type="caution">
    <text evidence="2">The sequence shown here is derived from an EMBL/GenBank/DDBJ whole genome shotgun (WGS) entry which is preliminary data.</text>
</comment>
<keyword evidence="3" id="KW-1185">Reference proteome</keyword>
<sequence>MVDTYRLLISDIDADVLDQLVVDFGRVGGVLQMDVSDWPGDYAEFEGYIRDVEQRYPERLPRSASGASPEQVLPGDVAAQVFSTYSLPRRYVRWAPKVRLLTWGMAGENVRGVYGIEWTDEQQERFERQARRWRRTLAMCPGVLRRRNGRKQRRRSATRLREHQSMAYTEVKAFQRRAQMKENA</sequence>
<accession>A0ABP7PR29</accession>
<evidence type="ECO:0000313" key="3">
    <source>
        <dbReference type="Proteomes" id="UP001418444"/>
    </source>
</evidence>
<organism evidence="2 3">
    <name type="scientific">Gordonia caeni</name>
    <dbReference type="NCBI Taxonomy" id="1007097"/>
    <lineage>
        <taxon>Bacteria</taxon>
        <taxon>Bacillati</taxon>
        <taxon>Actinomycetota</taxon>
        <taxon>Actinomycetes</taxon>
        <taxon>Mycobacteriales</taxon>
        <taxon>Gordoniaceae</taxon>
        <taxon>Gordonia</taxon>
    </lineage>
</organism>
<name>A0ABP7PR29_9ACTN</name>